<evidence type="ECO:0000256" key="1">
    <source>
        <dbReference type="SAM" id="MobiDB-lite"/>
    </source>
</evidence>
<reference evidence="3" key="1">
    <citation type="journal article" date="2012" name="Nature">
        <title>A physical, genetic and functional sequence assembly of the barley genome.</title>
        <authorList>
            <consortium name="The International Barley Genome Sequencing Consortium"/>
            <person name="Mayer K.F."/>
            <person name="Waugh R."/>
            <person name="Brown J.W."/>
            <person name="Schulman A."/>
            <person name="Langridge P."/>
            <person name="Platzer M."/>
            <person name="Fincher G.B."/>
            <person name="Muehlbauer G.J."/>
            <person name="Sato K."/>
            <person name="Close T.J."/>
            <person name="Wise R.P."/>
            <person name="Stein N."/>
        </authorList>
    </citation>
    <scope>NUCLEOTIDE SEQUENCE [LARGE SCALE GENOMIC DNA]</scope>
    <source>
        <strain evidence="3">cv. Morex</strain>
    </source>
</reference>
<sequence>MLARRSTSDLSSFQGIDSASVPASPLPDGAGGGTPVRFRMPLPKAQGEKLMGESRDAAEAAAKIMELCTAVGDGGCSAKVPPEKPPFILRIPRFATTPEWGSGFMLPKPDGRRSSRRGFCGAPRCRRLLFAAELYSPPSASGSGCPRILPCHCRFPSLPPRPALVALLDWHVGGIRSWSLFRHQHLYCYLELVERQLEKLKH</sequence>
<dbReference type="KEGG" id="hvg:123399024"/>
<dbReference type="Proteomes" id="UP000011116">
    <property type="component" value="Chromosome 5H"/>
</dbReference>
<dbReference type="Gramene" id="HORVU.MOREX.r2.5HG0367170.1">
    <property type="protein sequence ID" value="HORVU.MOREX.r2.5HG0367170.1"/>
    <property type="gene ID" value="HORVU.MOREX.r2.5HG0367170"/>
</dbReference>
<name>A0A8I6Y887_HORVV</name>
<feature type="compositionally biased region" description="Polar residues" evidence="1">
    <location>
        <begin position="8"/>
        <end position="17"/>
    </location>
</feature>
<accession>A0A8I6Y887</accession>
<evidence type="ECO:0000313" key="2">
    <source>
        <dbReference type="EnsemblPlants" id="HORVU.MOREX.r3.5HG0443380.1"/>
    </source>
</evidence>
<dbReference type="SMR" id="A0A8I6Y887"/>
<gene>
    <name evidence="2" type="primary">LOC123399024</name>
</gene>
<dbReference type="OrthoDB" id="676555at2759"/>
<reference evidence="2" key="2">
    <citation type="submission" date="2020-10" db="EMBL/GenBank/DDBJ databases">
        <authorList>
            <person name="Scholz U."/>
            <person name="Mascher M."/>
            <person name="Fiebig A."/>
        </authorList>
    </citation>
    <scope>NUCLEOTIDE SEQUENCE [LARGE SCALE GENOMIC DNA]</scope>
    <source>
        <strain evidence="2">cv. Morex</strain>
    </source>
</reference>
<proteinExistence type="predicted"/>
<dbReference type="Gramene" id="HORVU.MOREX.r3.5HG0443380.1">
    <property type="protein sequence ID" value="HORVU.MOREX.r3.5HG0443380.1"/>
    <property type="gene ID" value="HORVU.MOREX.r3.5HG0443380"/>
</dbReference>
<evidence type="ECO:0000313" key="3">
    <source>
        <dbReference type="Proteomes" id="UP000011116"/>
    </source>
</evidence>
<dbReference type="RefSeq" id="XP_044949392.1">
    <property type="nucleotide sequence ID" value="XM_045093457.1"/>
</dbReference>
<dbReference type="EnsemblPlants" id="HORVU.MOREX.r3.5HG0443380.1">
    <property type="protein sequence ID" value="HORVU.MOREX.r3.5HG0443380.1"/>
    <property type="gene ID" value="HORVU.MOREX.r3.5HG0443380"/>
</dbReference>
<reference evidence="2" key="3">
    <citation type="submission" date="2022-01" db="UniProtKB">
        <authorList>
            <consortium name="EnsemblPlants"/>
        </authorList>
    </citation>
    <scope>IDENTIFICATION</scope>
    <source>
        <strain evidence="2">subsp. vulgare</strain>
    </source>
</reference>
<protein>
    <submittedName>
        <fullName evidence="2">Uncharacterized protein</fullName>
    </submittedName>
</protein>
<keyword evidence="3" id="KW-1185">Reference proteome</keyword>
<feature type="region of interest" description="Disordered" evidence="1">
    <location>
        <begin position="1"/>
        <end position="36"/>
    </location>
</feature>
<organism evidence="2 3">
    <name type="scientific">Hordeum vulgare subsp. vulgare</name>
    <name type="common">Domesticated barley</name>
    <dbReference type="NCBI Taxonomy" id="112509"/>
    <lineage>
        <taxon>Eukaryota</taxon>
        <taxon>Viridiplantae</taxon>
        <taxon>Streptophyta</taxon>
        <taxon>Embryophyta</taxon>
        <taxon>Tracheophyta</taxon>
        <taxon>Spermatophyta</taxon>
        <taxon>Magnoliopsida</taxon>
        <taxon>Liliopsida</taxon>
        <taxon>Poales</taxon>
        <taxon>Poaceae</taxon>
        <taxon>BOP clade</taxon>
        <taxon>Pooideae</taxon>
        <taxon>Triticodae</taxon>
        <taxon>Triticeae</taxon>
        <taxon>Hordeinae</taxon>
        <taxon>Hordeum</taxon>
    </lineage>
</organism>
<dbReference type="GeneID" id="123399024"/>
<dbReference type="AlphaFoldDB" id="A0A8I6Y887"/>